<dbReference type="Pfam" id="PF07836">
    <property type="entry name" value="DmpG_comm"/>
    <property type="match status" value="1"/>
</dbReference>
<evidence type="ECO:0000256" key="6">
    <source>
        <dbReference type="ARBA" id="ARBA00023518"/>
    </source>
</evidence>
<feature type="site" description="Transition state stabilizer" evidence="7">
    <location>
        <position position="31"/>
    </location>
</feature>
<feature type="binding site" evidence="7">
    <location>
        <position position="214"/>
    </location>
    <ligand>
        <name>Mn(2+)</name>
        <dbReference type="ChEBI" id="CHEBI:29035"/>
    </ligand>
</feature>
<evidence type="ECO:0000256" key="4">
    <source>
        <dbReference type="ARBA" id="ARBA00023211"/>
    </source>
</evidence>
<dbReference type="HOGENOM" id="CLU_049173_0_0_11"/>
<sequence>MDRSVDVLPRTWSQTDPTSDLDLRLTDTCLRDGSHHKRHQFVPDEVRSIVGALDAAGIPVIEVTHGDGLGGSSFNYGFSRTPEQELIKLAAETATRARIAFLMLPGVGTKDDIRAAQDNGGQICRIATHCTEADTSRQHFGLARELGLETVGFLMMSHTQSPETLARQARIMVDAGCQCVYVVDSAGALVMEGVADRVAAVVAEIGGEATVGFHGHENLGLGVANTVIAARAGATQIDGSVRRFGAGAGNTPLEAFIGVADKLGWNTGVDFLQIVDAAEDVVRPAMPEECTLNRMTLMMGYAGVYSSFLKHAGNAAERYDVSGAKILLEAGRRQLIGGQEDQLIDIALMLKAGGGQ</sequence>
<dbReference type="Proteomes" id="UP000003111">
    <property type="component" value="Unassembled WGS sequence"/>
</dbReference>
<feature type="binding site" evidence="7">
    <location>
        <position position="305"/>
    </location>
    <ligand>
        <name>substrate</name>
    </ligand>
</feature>
<dbReference type="InterPro" id="IPR012425">
    <property type="entry name" value="DmpG_comm"/>
</dbReference>
<dbReference type="InterPro" id="IPR017629">
    <property type="entry name" value="4OH_2_O-val_aldolase"/>
</dbReference>
<dbReference type="PANTHER" id="PTHR10277:SF9">
    <property type="entry name" value="2-ISOPROPYLMALATE SYNTHASE 1, CHLOROPLASTIC-RELATED"/>
    <property type="match status" value="1"/>
</dbReference>
<dbReference type="InterPro" id="IPR050073">
    <property type="entry name" value="2-IPM_HCS-like"/>
</dbReference>
<dbReference type="GO" id="GO:0009098">
    <property type="term" value="P:L-leucine biosynthetic process"/>
    <property type="evidence" value="ECO:0007669"/>
    <property type="project" value="TreeGrafter"/>
</dbReference>
<accession>E2SET3</accession>
<comment type="similarity">
    <text evidence="1 7">Belongs to the 4-hydroxy-2-oxovalerate aldolase family.</text>
</comment>
<evidence type="ECO:0000259" key="9">
    <source>
        <dbReference type="PROSITE" id="PS50991"/>
    </source>
</evidence>
<protein>
    <recommendedName>
        <fullName evidence="7 8">4-hydroxy-2-oxovalerate aldolase</fullName>
        <shortName evidence="7">HOA</shortName>
        <ecNumber evidence="7 8">4.1.3.39</ecNumber>
    </recommendedName>
    <alternativeName>
        <fullName evidence="7">4-hydroxy-2-keto-pentanoic acid aldolase</fullName>
    </alternativeName>
    <alternativeName>
        <fullName evidence="7">4-hydroxy-2-oxopentanoate aldolase</fullName>
    </alternativeName>
</protein>
<organism evidence="10 11">
    <name type="scientific">Aeromicrobium marinum DSM 15272</name>
    <dbReference type="NCBI Taxonomy" id="585531"/>
    <lineage>
        <taxon>Bacteria</taxon>
        <taxon>Bacillati</taxon>
        <taxon>Actinomycetota</taxon>
        <taxon>Actinomycetes</taxon>
        <taxon>Propionibacteriales</taxon>
        <taxon>Nocardioidaceae</taxon>
        <taxon>Aeromicrobium</taxon>
    </lineage>
</organism>
<dbReference type="EMBL" id="ACLF03000008">
    <property type="protein sequence ID" value="EFQ82380.1"/>
    <property type="molecule type" value="Genomic_DNA"/>
</dbReference>
<evidence type="ECO:0000313" key="11">
    <source>
        <dbReference type="Proteomes" id="UP000003111"/>
    </source>
</evidence>
<dbReference type="AlphaFoldDB" id="E2SET3"/>
<keyword evidence="3 7" id="KW-0058">Aromatic hydrocarbons catabolism</keyword>
<reference evidence="10" key="1">
    <citation type="submission" date="2010-08" db="EMBL/GenBank/DDBJ databases">
        <authorList>
            <person name="Muzny D."/>
            <person name="Qin X."/>
            <person name="Buhay C."/>
            <person name="Dugan-Rocha S."/>
            <person name="Ding Y."/>
            <person name="Chen G."/>
            <person name="Hawes A."/>
            <person name="Holder M."/>
            <person name="Jhangiani S."/>
            <person name="Johnson A."/>
            <person name="Khan Z."/>
            <person name="Li Z."/>
            <person name="Liu W."/>
            <person name="Liu X."/>
            <person name="Perez L."/>
            <person name="Shen H."/>
            <person name="Wang Q."/>
            <person name="Watt J."/>
            <person name="Xi L."/>
            <person name="Xin Y."/>
            <person name="Zhou J."/>
            <person name="Deng J."/>
            <person name="Jiang H."/>
            <person name="Liu Y."/>
            <person name="Qu J."/>
            <person name="Song X.-Z."/>
            <person name="Zhang L."/>
            <person name="Villasana D."/>
            <person name="Johnson A."/>
            <person name="Liu J."/>
            <person name="Liyanage D."/>
            <person name="Lorensuhewa L."/>
            <person name="Robinson T."/>
            <person name="Song A."/>
            <person name="Song B.-B."/>
            <person name="Dinh H."/>
            <person name="Thornton R."/>
            <person name="Coyle M."/>
            <person name="Francisco L."/>
            <person name="Jackson L."/>
            <person name="Javaid M."/>
            <person name="Korchina V."/>
            <person name="Kovar C."/>
            <person name="Mata R."/>
            <person name="Mathew T."/>
            <person name="Ngo R."/>
            <person name="Nguyen L."/>
            <person name="Nguyen N."/>
            <person name="Okwuonu G."/>
            <person name="Ongeri F."/>
            <person name="Pham C."/>
            <person name="Simmons D."/>
            <person name="Wilczek-Boney K."/>
            <person name="Hale W."/>
            <person name="Jakkamsetti A."/>
            <person name="Pham P."/>
            <person name="Ruth R."/>
            <person name="San Lucas F."/>
            <person name="Warren J."/>
            <person name="Zhang J."/>
            <person name="Zhao Z."/>
            <person name="Zhou C."/>
            <person name="Zhu D."/>
            <person name="Lee S."/>
            <person name="Bess C."/>
            <person name="Blankenburg K."/>
            <person name="Forbes L."/>
            <person name="Fu Q."/>
            <person name="Gubbala S."/>
            <person name="Hirani K."/>
            <person name="Jayaseelan J.C."/>
            <person name="Lara F."/>
            <person name="Munidasa M."/>
            <person name="Palculict T."/>
            <person name="Patil S."/>
            <person name="Pu L.-L."/>
            <person name="Saada N."/>
            <person name="Tang L."/>
            <person name="Weissenberger G."/>
            <person name="Zhu Y."/>
            <person name="Hemphill L."/>
            <person name="Shang Y."/>
            <person name="Youmans B."/>
            <person name="Ayvaz T."/>
            <person name="Ross M."/>
            <person name="Santibanez J."/>
            <person name="Aqrawi P."/>
            <person name="Gross S."/>
            <person name="Joshi V."/>
            <person name="Fowler G."/>
            <person name="Nazareth L."/>
            <person name="Reid J."/>
            <person name="Worley K."/>
            <person name="Petrosino J."/>
            <person name="Highlander S."/>
            <person name="Gibbs R."/>
        </authorList>
    </citation>
    <scope>NUCLEOTIDE SEQUENCE [LARGE SCALE GENOMIC DNA]</scope>
    <source>
        <strain evidence="10">DSM 15272</strain>
    </source>
</reference>
<dbReference type="eggNOG" id="COG0119">
    <property type="taxonomic scope" value="Bacteria"/>
</dbReference>
<dbReference type="GO" id="GO:0003852">
    <property type="term" value="F:2-isopropylmalate synthase activity"/>
    <property type="evidence" value="ECO:0007669"/>
    <property type="project" value="TreeGrafter"/>
</dbReference>
<gene>
    <name evidence="10" type="primary">dmpG</name>
    <name evidence="10" type="ORF">HMPREF0063_12542</name>
</gene>
<keyword evidence="4 7" id="KW-0464">Manganese</keyword>
<feature type="binding site" evidence="7">
    <location>
        <begin position="31"/>
        <end position="32"/>
    </location>
    <ligand>
        <name>substrate</name>
    </ligand>
</feature>
<dbReference type="Gene3D" id="3.20.20.70">
    <property type="entry name" value="Aldolase class I"/>
    <property type="match status" value="1"/>
</dbReference>
<feature type="binding site" evidence="7">
    <location>
        <position position="214"/>
    </location>
    <ligand>
        <name>substrate</name>
    </ligand>
</feature>
<keyword evidence="2 7" id="KW-0479">Metal-binding</keyword>
<feature type="binding site" evidence="7">
    <location>
        <position position="32"/>
    </location>
    <ligand>
        <name>Mn(2+)</name>
        <dbReference type="ChEBI" id="CHEBI:29035"/>
    </ligand>
</feature>
<keyword evidence="5 7" id="KW-0456">Lyase</keyword>
<dbReference type="InterPro" id="IPR000891">
    <property type="entry name" value="PYR_CT"/>
</dbReference>
<feature type="binding site" evidence="7">
    <location>
        <position position="185"/>
    </location>
    <ligand>
        <name>substrate</name>
    </ligand>
</feature>
<keyword evidence="11" id="KW-1185">Reference proteome</keyword>
<comment type="catalytic activity">
    <reaction evidence="6">
        <text>(S)-4-hydroxy-2-oxohexanoate = propanal + pyruvate</text>
        <dbReference type="Rhea" id="RHEA:36003"/>
        <dbReference type="ChEBI" id="CHEBI:15361"/>
        <dbReference type="ChEBI" id="CHEBI:17153"/>
        <dbReference type="ChEBI" id="CHEBI:73142"/>
        <dbReference type="EC" id="4.1.3.43"/>
    </reaction>
    <physiologicalReaction direction="left-to-right" evidence="6">
        <dbReference type="Rhea" id="RHEA:36004"/>
    </physiologicalReaction>
</comment>
<name>E2SET3_9ACTN</name>
<evidence type="ECO:0000256" key="8">
    <source>
        <dbReference type="NCBIfam" id="TIGR03217"/>
    </source>
</evidence>
<dbReference type="STRING" id="585531.HMPREF0063_12542"/>
<dbReference type="GO" id="GO:0030145">
    <property type="term" value="F:manganese ion binding"/>
    <property type="evidence" value="ECO:0007669"/>
    <property type="project" value="UniProtKB-UniRule"/>
</dbReference>
<dbReference type="PANTHER" id="PTHR10277">
    <property type="entry name" value="HOMOCITRATE SYNTHASE-RELATED"/>
    <property type="match status" value="1"/>
</dbReference>
<evidence type="ECO:0000313" key="10">
    <source>
        <dbReference type="EMBL" id="EFQ82380.1"/>
    </source>
</evidence>
<proteinExistence type="inferred from homology"/>
<dbReference type="PROSITE" id="PS50991">
    <property type="entry name" value="PYR_CT"/>
    <property type="match status" value="1"/>
</dbReference>
<feature type="active site" description="Proton acceptor" evidence="7">
    <location>
        <position position="35"/>
    </location>
</feature>
<dbReference type="Gene3D" id="1.10.8.60">
    <property type="match status" value="1"/>
</dbReference>
<evidence type="ECO:0000256" key="7">
    <source>
        <dbReference type="HAMAP-Rule" id="MF_01656"/>
    </source>
</evidence>
<evidence type="ECO:0000256" key="1">
    <source>
        <dbReference type="ARBA" id="ARBA00008944"/>
    </source>
</evidence>
<feature type="binding site" evidence="7">
    <location>
        <position position="216"/>
    </location>
    <ligand>
        <name>Mn(2+)</name>
        <dbReference type="ChEBI" id="CHEBI:29035"/>
    </ligand>
</feature>
<comment type="catalytic activity">
    <reaction evidence="7">
        <text>(S)-4-hydroxy-2-oxopentanoate = acetaldehyde + pyruvate</text>
        <dbReference type="Rhea" id="RHEA:22624"/>
        <dbReference type="ChEBI" id="CHEBI:15343"/>
        <dbReference type="ChEBI" id="CHEBI:15361"/>
        <dbReference type="ChEBI" id="CHEBI:73143"/>
        <dbReference type="EC" id="4.1.3.39"/>
    </reaction>
</comment>
<dbReference type="SUPFAM" id="SSF89000">
    <property type="entry name" value="post-HMGL domain-like"/>
    <property type="match status" value="1"/>
</dbReference>
<dbReference type="InterPro" id="IPR013785">
    <property type="entry name" value="Aldolase_TIM"/>
</dbReference>
<dbReference type="HAMAP" id="MF_01656">
    <property type="entry name" value="HOA"/>
    <property type="match status" value="1"/>
</dbReference>
<comment type="caution">
    <text evidence="10">The sequence shown here is derived from an EMBL/GenBank/DDBJ whole genome shotgun (WGS) entry which is preliminary data.</text>
</comment>
<dbReference type="Pfam" id="PF00682">
    <property type="entry name" value="HMGL-like"/>
    <property type="match status" value="1"/>
</dbReference>
<dbReference type="CDD" id="cd07943">
    <property type="entry name" value="DRE_TIM_HOA"/>
    <property type="match status" value="1"/>
</dbReference>
<dbReference type="EC" id="4.1.3.39" evidence="7 8"/>
<dbReference type="SUPFAM" id="SSF51569">
    <property type="entry name" value="Aldolase"/>
    <property type="match status" value="1"/>
</dbReference>
<dbReference type="NCBIfam" id="NF006049">
    <property type="entry name" value="PRK08195.1"/>
    <property type="match status" value="1"/>
</dbReference>
<dbReference type="InterPro" id="IPR035685">
    <property type="entry name" value="DRE_TIM_HOA"/>
</dbReference>
<dbReference type="GO" id="GO:0008701">
    <property type="term" value="F:4-hydroxy-2-oxovalerate aldolase activity"/>
    <property type="evidence" value="ECO:0007669"/>
    <property type="project" value="UniProtKB-UniRule"/>
</dbReference>
<feature type="domain" description="Pyruvate carboxyltransferase" evidence="9">
    <location>
        <begin position="23"/>
        <end position="275"/>
    </location>
</feature>
<evidence type="ECO:0000256" key="2">
    <source>
        <dbReference type="ARBA" id="ARBA00022723"/>
    </source>
</evidence>
<evidence type="ECO:0000256" key="5">
    <source>
        <dbReference type="ARBA" id="ARBA00023239"/>
    </source>
</evidence>
<evidence type="ECO:0000256" key="3">
    <source>
        <dbReference type="ARBA" id="ARBA00022797"/>
    </source>
</evidence>
<dbReference type="NCBIfam" id="TIGR03217">
    <property type="entry name" value="4OH_2_O_val_ald"/>
    <property type="match status" value="1"/>
</dbReference>